<proteinExistence type="predicted"/>
<dbReference type="AlphaFoldDB" id="A0A4Y8P9K1"/>
<evidence type="ECO:0000313" key="3">
    <source>
        <dbReference type="Proteomes" id="UP000297713"/>
    </source>
</evidence>
<sequence>MPITVEDISELIRLLREHPEWKERLRRELFPEDLVINSEIFLEVTAEIRSILRRLTEIQEKTEQRLNALAEAQEKTEQRLNALATRVEELAKAQEKTEQRLNALAEAQEKTEQRLNALAMRVEELAKAQEKTEQRLNALAMRVEELAKAQEKTEQRLNALAMRVEELAKAQEKTEQRLNALTQRVEELAEAQKKTEQTLHEFMEITNKRLLILERDMGELKKSNLESRIKLFPGSYLGVFLKKAKLFDPSDIAGILNEDHEELTRADALVEGITKYNQGKKILVVVESSWRAHAHDIERVLNRTKILLKYCKPVIPVVYSEQNPDETVVKKAEESKVVLLTKSKSLYWKDPIIYWENLSN</sequence>
<evidence type="ECO:0008006" key="4">
    <source>
        <dbReference type="Google" id="ProtNLM"/>
    </source>
</evidence>
<evidence type="ECO:0000256" key="1">
    <source>
        <dbReference type="SAM" id="Coils"/>
    </source>
</evidence>
<dbReference type="RefSeq" id="WP_134440622.1">
    <property type="nucleotide sequence ID" value="NZ_LXQC01000161.1"/>
</dbReference>
<name>A0A4Y8P9K1_9BACT</name>
<reference evidence="2 3" key="1">
    <citation type="submission" date="2016-05" db="EMBL/GenBank/DDBJ databases">
        <title>Diversity and Homogeneity among Thermoacidophilic Verrucomicrobia Methanotrophs Linked with Geographical Origin.</title>
        <authorList>
            <person name="Erikstad H.-A."/>
            <person name="Smestad N.B."/>
            <person name="Ceballos R.M."/>
            <person name="Birkeland N.-K."/>
        </authorList>
    </citation>
    <scope>NUCLEOTIDE SEQUENCE [LARGE SCALE GENOMIC DNA]</scope>
    <source>
        <strain evidence="2 3">Phi</strain>
    </source>
</reference>
<keyword evidence="1" id="KW-0175">Coiled coil</keyword>
<dbReference type="Gene3D" id="1.10.287.950">
    <property type="entry name" value="Methyl-accepting chemotaxis protein"/>
    <property type="match status" value="1"/>
</dbReference>
<organism evidence="2 3">
    <name type="scientific">Methylacidiphilum caldifontis</name>
    <dbReference type="NCBI Taxonomy" id="2795386"/>
    <lineage>
        <taxon>Bacteria</taxon>
        <taxon>Pseudomonadati</taxon>
        <taxon>Verrucomicrobiota</taxon>
        <taxon>Methylacidiphilae</taxon>
        <taxon>Methylacidiphilales</taxon>
        <taxon>Methylacidiphilaceae</taxon>
        <taxon>Methylacidiphilum (ex Ratnadevi et al. 2023)</taxon>
    </lineage>
</organism>
<protein>
    <recommendedName>
        <fullName evidence="4">Chromosome partition protein Smc</fullName>
    </recommendedName>
</protein>
<dbReference type="SUPFAM" id="SSF57997">
    <property type="entry name" value="Tropomyosin"/>
    <property type="match status" value="1"/>
</dbReference>
<keyword evidence="3" id="KW-1185">Reference proteome</keyword>
<dbReference type="OrthoDB" id="564864at2"/>
<gene>
    <name evidence="2" type="ORF">A7Q10_09890</name>
</gene>
<evidence type="ECO:0000313" key="2">
    <source>
        <dbReference type="EMBL" id="TFE67122.1"/>
    </source>
</evidence>
<dbReference type="Proteomes" id="UP000297713">
    <property type="component" value="Unassembled WGS sequence"/>
</dbReference>
<feature type="coiled-coil region" evidence="1">
    <location>
        <begin position="52"/>
        <end position="198"/>
    </location>
</feature>
<accession>A0A4Y8P9K1</accession>
<comment type="caution">
    <text evidence="2">The sequence shown here is derived from an EMBL/GenBank/DDBJ whole genome shotgun (WGS) entry which is preliminary data.</text>
</comment>
<dbReference type="EMBL" id="LXQC01000161">
    <property type="protein sequence ID" value="TFE67122.1"/>
    <property type="molecule type" value="Genomic_DNA"/>
</dbReference>